<protein>
    <recommendedName>
        <fullName evidence="3">HNH endonuclease</fullName>
    </recommendedName>
</protein>
<evidence type="ECO:0000313" key="1">
    <source>
        <dbReference type="EMBL" id="SDC36519.1"/>
    </source>
</evidence>
<sequence length="248" mass="28728">MKKRHEPYTDVHFALIYELGRSVISGETKKADIQREVALKDIDKTTAGYFIHIHQQLLKGKIYKRAMSAAAYSFYLKKIYEDYGEGQLALALKALREHLVYRPNKEVHKVCCFFENQLPDDLSGEGFADEQAVYKEGRQIIITHILRERNRKVVELAKRLHYERDPLMRCECCDFSYTDVYGAHGSGFIEAHHNIPISELTMELEIKPGEFSMLCANCHRMIHKRNPWLSVDELRIIIKGGKSASMIH</sequence>
<evidence type="ECO:0008006" key="3">
    <source>
        <dbReference type="Google" id="ProtNLM"/>
    </source>
</evidence>
<name>A0A1G6KZH8_NIADE</name>
<dbReference type="OrthoDB" id="67788at2"/>
<reference evidence="2" key="1">
    <citation type="submission" date="2016-10" db="EMBL/GenBank/DDBJ databases">
        <authorList>
            <person name="Varghese N."/>
            <person name="Submissions S."/>
        </authorList>
    </citation>
    <scope>NUCLEOTIDE SEQUENCE [LARGE SCALE GENOMIC DNA]</scope>
    <source>
        <strain evidence="2">DSM 25811 / CCM 8410 / LMG 26954 / E90</strain>
    </source>
</reference>
<accession>A0A1G6KZH8</accession>
<dbReference type="AlphaFoldDB" id="A0A1G6KZH8"/>
<gene>
    <name evidence="1" type="ORF">SAMN04487894_102166</name>
</gene>
<dbReference type="Proteomes" id="UP000198757">
    <property type="component" value="Unassembled WGS sequence"/>
</dbReference>
<proteinExistence type="predicted"/>
<dbReference type="EMBL" id="FMZO01000002">
    <property type="protein sequence ID" value="SDC36519.1"/>
    <property type="molecule type" value="Genomic_DNA"/>
</dbReference>
<organism evidence="1 2">
    <name type="scientific">Niabella drilacis (strain DSM 25811 / CCM 8410 / CCUG 62505 / LMG 26954 / E90)</name>
    <dbReference type="NCBI Taxonomy" id="1285928"/>
    <lineage>
        <taxon>Bacteria</taxon>
        <taxon>Pseudomonadati</taxon>
        <taxon>Bacteroidota</taxon>
        <taxon>Chitinophagia</taxon>
        <taxon>Chitinophagales</taxon>
        <taxon>Chitinophagaceae</taxon>
        <taxon>Niabella</taxon>
    </lineage>
</organism>
<dbReference type="RefSeq" id="WP_090388798.1">
    <property type="nucleotide sequence ID" value="NZ_FMZO01000002.1"/>
</dbReference>
<evidence type="ECO:0000313" key="2">
    <source>
        <dbReference type="Proteomes" id="UP000198757"/>
    </source>
</evidence>
<keyword evidence="2" id="KW-1185">Reference proteome</keyword>
<dbReference type="STRING" id="1285928.SAMN04487894_102166"/>